<evidence type="ECO:0000313" key="4">
    <source>
        <dbReference type="Proteomes" id="UP000197424"/>
    </source>
</evidence>
<evidence type="ECO:0000313" key="2">
    <source>
        <dbReference type="EMBL" id="ASJ26210.1"/>
    </source>
</evidence>
<dbReference type="AlphaFoldDB" id="A0A248LHE4"/>
<gene>
    <name evidence="3" type="ORF">LH440_16125</name>
    <name evidence="1" type="ORF">LHGZ1_1327</name>
    <name evidence="2" type="ORF">LHGZ1_3379</name>
</gene>
<reference evidence="3 5" key="4">
    <citation type="submission" date="2021-10" db="EMBL/GenBank/DDBJ databases">
        <title>Whole-genome sequencing analysis of Laribacter hongkongensis: virulence gene profiles, carbohydrate-active enzyme prediction, and antimicrobial resistance characterization.</title>
        <authorList>
            <person name="Yuan P."/>
            <person name="Zhan Y."/>
            <person name="Chen D."/>
        </authorList>
    </citation>
    <scope>NUCLEOTIDE SEQUENCE [LARGE SCALE GENOMIC DNA]</scope>
    <source>
        <strain evidence="3 5">W67</strain>
    </source>
</reference>
<reference evidence="1" key="1">
    <citation type="journal article" date="2017" name="J. Antimicrob. Chemother.">
        <title>Emergence and genomic analysis of MDR Laribacter hongkongensis strain HLGZ1 from Guangzhou, China.</title>
        <authorList>
            <person name="Wu H.K."/>
            <person name="Chen J.H."/>
            <person name="Yang L."/>
            <person name="Li A.R."/>
            <person name="Su D.H."/>
            <person name="Lin Y.P."/>
            <person name="Chen D.Q."/>
        </authorList>
    </citation>
    <scope>NUCLEOTIDE SEQUENCE</scope>
    <source>
        <strain evidence="1">HLGZ1</strain>
    </source>
</reference>
<dbReference type="EMBL" id="CP022115">
    <property type="protein sequence ID" value="ASJ26210.1"/>
    <property type="molecule type" value="Genomic_DNA"/>
</dbReference>
<dbReference type="Proteomes" id="UP000197424">
    <property type="component" value="Chromosome"/>
</dbReference>
<proteinExistence type="predicted"/>
<evidence type="ECO:0000313" key="5">
    <source>
        <dbReference type="Proteomes" id="UP001200247"/>
    </source>
</evidence>
<evidence type="ECO:0000313" key="3">
    <source>
        <dbReference type="EMBL" id="MCG9027393.1"/>
    </source>
</evidence>
<protein>
    <submittedName>
        <fullName evidence="1">Phage tail protein</fullName>
    </submittedName>
</protein>
<dbReference type="Proteomes" id="UP001200247">
    <property type="component" value="Unassembled WGS sequence"/>
</dbReference>
<accession>A0A248LHE4</accession>
<name>A0A248LHE4_9NEIS</name>
<sequence>MALKEFVGAVALEIDGQDYDVIDFSVKHVTGRKLVKTMNRNGRAAGVCKGVETFEISLTAAIPANEDPDWVNVEGAKLTVEPVGGGQRESYLDCVVMDQSKKYSVENEARVDVTMIALRRVKE</sequence>
<evidence type="ECO:0000313" key="1">
    <source>
        <dbReference type="EMBL" id="ASJ24158.1"/>
    </source>
</evidence>
<dbReference type="OrthoDB" id="5455158at2"/>
<dbReference type="EMBL" id="JAJAXM010000057">
    <property type="protein sequence ID" value="MCG9027393.1"/>
    <property type="molecule type" value="Genomic_DNA"/>
</dbReference>
<reference evidence="4" key="2">
    <citation type="submission" date="2017-06" db="EMBL/GenBank/DDBJ databases">
        <title>Whole genome sequence of Laribacter hongkongensis LHGZ1.</title>
        <authorList>
            <person name="Chen D."/>
            <person name="Wu H."/>
            <person name="Chen J."/>
        </authorList>
    </citation>
    <scope>NUCLEOTIDE SEQUENCE [LARGE SCALE GENOMIC DNA]</scope>
    <source>
        <strain evidence="4">LHGZ1</strain>
    </source>
</reference>
<dbReference type="EMBL" id="CP022115">
    <property type="protein sequence ID" value="ASJ24158.1"/>
    <property type="molecule type" value="Genomic_DNA"/>
</dbReference>
<dbReference type="RefSeq" id="WP_088860560.1">
    <property type="nucleotide sequence ID" value="NZ_CP022115.1"/>
</dbReference>
<organism evidence="1 4">
    <name type="scientific">Laribacter hongkongensis</name>
    <dbReference type="NCBI Taxonomy" id="168471"/>
    <lineage>
        <taxon>Bacteria</taxon>
        <taxon>Pseudomonadati</taxon>
        <taxon>Pseudomonadota</taxon>
        <taxon>Betaproteobacteria</taxon>
        <taxon>Neisseriales</taxon>
        <taxon>Aquaspirillaceae</taxon>
        <taxon>Laribacter</taxon>
    </lineage>
</organism>
<reference evidence="1" key="3">
    <citation type="submission" date="2017-06" db="EMBL/GenBank/DDBJ databases">
        <authorList>
            <person name="Kim H.J."/>
            <person name="Triplett B.A."/>
        </authorList>
    </citation>
    <scope>NUCLEOTIDE SEQUENCE</scope>
    <source>
        <strain evidence="1">HLGZ1</strain>
    </source>
</reference>